<protein>
    <submittedName>
        <fullName evidence="2">Uncharacterized protein</fullName>
    </submittedName>
</protein>
<comment type="caution">
    <text evidence="2">The sequence shown here is derived from an EMBL/GenBank/DDBJ whole genome shotgun (WGS) entry which is preliminary data.</text>
</comment>
<gene>
    <name evidence="2" type="ORF">PXEA_LOCUS19261</name>
</gene>
<sequence length="125" mass="13695">MLFYNRAKRTVLSFLSVGLTVDTFEAMHHRLWISETNTLGNVNRCSPFNQLVGPKDSEVEARIDRTSALSCPTDAWPQHVRAGVDLSVVRLPTAGMALVPSSRSSIAPNDAPRHPHPPRVGVAPK</sequence>
<proteinExistence type="predicted"/>
<dbReference type="EMBL" id="CAAALY010076453">
    <property type="protein sequence ID" value="VEL25821.1"/>
    <property type="molecule type" value="Genomic_DNA"/>
</dbReference>
<reference evidence="2" key="1">
    <citation type="submission" date="2018-11" db="EMBL/GenBank/DDBJ databases">
        <authorList>
            <consortium name="Pathogen Informatics"/>
        </authorList>
    </citation>
    <scope>NUCLEOTIDE SEQUENCE</scope>
</reference>
<organism evidence="2 3">
    <name type="scientific">Protopolystoma xenopodis</name>
    <dbReference type="NCBI Taxonomy" id="117903"/>
    <lineage>
        <taxon>Eukaryota</taxon>
        <taxon>Metazoa</taxon>
        <taxon>Spiralia</taxon>
        <taxon>Lophotrochozoa</taxon>
        <taxon>Platyhelminthes</taxon>
        <taxon>Monogenea</taxon>
        <taxon>Polyopisthocotylea</taxon>
        <taxon>Polystomatidea</taxon>
        <taxon>Polystomatidae</taxon>
        <taxon>Protopolystoma</taxon>
    </lineage>
</organism>
<dbReference type="AlphaFoldDB" id="A0A3S5AUS3"/>
<evidence type="ECO:0000313" key="2">
    <source>
        <dbReference type="EMBL" id="VEL25821.1"/>
    </source>
</evidence>
<evidence type="ECO:0000256" key="1">
    <source>
        <dbReference type="SAM" id="MobiDB-lite"/>
    </source>
</evidence>
<name>A0A3S5AUS3_9PLAT</name>
<feature type="region of interest" description="Disordered" evidence="1">
    <location>
        <begin position="100"/>
        <end position="125"/>
    </location>
</feature>
<accession>A0A3S5AUS3</accession>
<dbReference type="Proteomes" id="UP000784294">
    <property type="component" value="Unassembled WGS sequence"/>
</dbReference>
<evidence type="ECO:0000313" key="3">
    <source>
        <dbReference type="Proteomes" id="UP000784294"/>
    </source>
</evidence>
<keyword evidence="3" id="KW-1185">Reference proteome</keyword>